<evidence type="ECO:0000313" key="8">
    <source>
        <dbReference type="Proteomes" id="UP001153076"/>
    </source>
</evidence>
<evidence type="ECO:0000313" key="7">
    <source>
        <dbReference type="EMBL" id="KAJ8436844.1"/>
    </source>
</evidence>
<keyword evidence="8" id="KW-1185">Reference proteome</keyword>
<feature type="compositionally biased region" description="Basic and acidic residues" evidence="6">
    <location>
        <begin position="276"/>
        <end position="287"/>
    </location>
</feature>
<feature type="region of interest" description="Disordered" evidence="6">
    <location>
        <begin position="229"/>
        <end position="341"/>
    </location>
</feature>
<dbReference type="AlphaFoldDB" id="A0A9Q1QCN9"/>
<dbReference type="Proteomes" id="UP001153076">
    <property type="component" value="Unassembled WGS sequence"/>
</dbReference>
<reference evidence="7" key="1">
    <citation type="submission" date="2022-04" db="EMBL/GenBank/DDBJ databases">
        <title>Carnegiea gigantea Genome sequencing and assembly v2.</title>
        <authorList>
            <person name="Copetti D."/>
            <person name="Sanderson M.J."/>
            <person name="Burquez A."/>
            <person name="Wojciechowski M.F."/>
        </authorList>
    </citation>
    <scope>NUCLEOTIDE SEQUENCE</scope>
    <source>
        <strain evidence="7">SGP5-SGP5p</strain>
        <tissue evidence="7">Aerial part</tissue>
    </source>
</reference>
<sequence>MEEVEGKKEFQIDLGNLMACNPHHHFPSIPSSREELVKECLQKGTELAQALADAVFNLPATEDVDGPIVQLPTPTTRLPRQKHLPKPKPPTKWELSARKKGKPLHKETKKEKIAYDEKSGAWKRTYGYDRANDEDHVPIIEAKPTDEPGEDPFAKRRTDKKQRVEKQEKNRLRNLKEAAKAGALPSHVQLAAMALPITGSQAAPKKLSKSELAEVAGAAATSTASIGKFDQKLPGEKPLKNKGKNRKFLPVAEGRGMGSQEKEQTEKILNKLISKHSHDALNVDKAVRKINVQKERRKTSKQDKSSSSTLRKLKPKTKSLKKSNKGSSKKGPSKSKLSKLS</sequence>
<dbReference type="EMBL" id="JAKOGI010000326">
    <property type="protein sequence ID" value="KAJ8436844.1"/>
    <property type="molecule type" value="Genomic_DNA"/>
</dbReference>
<dbReference type="PANTHER" id="PTHR17602">
    <property type="entry name" value="RIBOSOME BIOGENESIS REGULATORY PROTEIN"/>
    <property type="match status" value="1"/>
</dbReference>
<evidence type="ECO:0000256" key="6">
    <source>
        <dbReference type="SAM" id="MobiDB-lite"/>
    </source>
</evidence>
<comment type="similarity">
    <text evidence="2 5">Belongs to the RRS1 family.</text>
</comment>
<evidence type="ECO:0000256" key="4">
    <source>
        <dbReference type="ARBA" id="ARBA00023242"/>
    </source>
</evidence>
<comment type="subcellular location">
    <subcellularLocation>
        <location evidence="1 5">Nucleus</location>
    </subcellularLocation>
</comment>
<feature type="compositionally biased region" description="Basic and acidic residues" evidence="6">
    <location>
        <begin position="229"/>
        <end position="239"/>
    </location>
</feature>
<feature type="compositionally biased region" description="Basic residues" evidence="6">
    <location>
        <begin position="311"/>
        <end position="341"/>
    </location>
</feature>
<dbReference type="GO" id="GO:0042273">
    <property type="term" value="P:ribosomal large subunit biogenesis"/>
    <property type="evidence" value="ECO:0007669"/>
    <property type="project" value="TreeGrafter"/>
</dbReference>
<name>A0A9Q1QCN9_9CARY</name>
<feature type="region of interest" description="Disordered" evidence="6">
    <location>
        <begin position="133"/>
        <end position="173"/>
    </location>
</feature>
<gene>
    <name evidence="7" type="ORF">Cgig2_026168</name>
</gene>
<keyword evidence="4 5" id="KW-0539">Nucleus</keyword>
<dbReference type="GO" id="GO:0030687">
    <property type="term" value="C:preribosome, large subunit precursor"/>
    <property type="evidence" value="ECO:0007669"/>
    <property type="project" value="TreeGrafter"/>
</dbReference>
<feature type="compositionally biased region" description="Basic and acidic residues" evidence="6">
    <location>
        <begin position="260"/>
        <end position="269"/>
    </location>
</feature>
<dbReference type="GO" id="GO:0005730">
    <property type="term" value="C:nucleolus"/>
    <property type="evidence" value="ECO:0007669"/>
    <property type="project" value="TreeGrafter"/>
</dbReference>
<comment type="caution">
    <text evidence="7">The sequence shown here is derived from an EMBL/GenBank/DDBJ whole genome shotgun (WGS) entry which is preliminary data.</text>
</comment>
<dbReference type="Pfam" id="PF04939">
    <property type="entry name" value="RRS1"/>
    <property type="match status" value="1"/>
</dbReference>
<proteinExistence type="inferred from homology"/>
<organism evidence="7 8">
    <name type="scientific">Carnegiea gigantea</name>
    <dbReference type="NCBI Taxonomy" id="171969"/>
    <lineage>
        <taxon>Eukaryota</taxon>
        <taxon>Viridiplantae</taxon>
        <taxon>Streptophyta</taxon>
        <taxon>Embryophyta</taxon>
        <taxon>Tracheophyta</taxon>
        <taxon>Spermatophyta</taxon>
        <taxon>Magnoliopsida</taxon>
        <taxon>eudicotyledons</taxon>
        <taxon>Gunneridae</taxon>
        <taxon>Pentapetalae</taxon>
        <taxon>Caryophyllales</taxon>
        <taxon>Cactineae</taxon>
        <taxon>Cactaceae</taxon>
        <taxon>Cactoideae</taxon>
        <taxon>Echinocereeae</taxon>
        <taxon>Carnegiea</taxon>
    </lineage>
</organism>
<accession>A0A9Q1QCN9</accession>
<evidence type="ECO:0000256" key="5">
    <source>
        <dbReference type="RuleBase" id="RU364132"/>
    </source>
</evidence>
<protein>
    <recommendedName>
        <fullName evidence="5">Ribosome biogenesis regulatory protein</fullName>
    </recommendedName>
</protein>
<evidence type="ECO:0000256" key="2">
    <source>
        <dbReference type="ARBA" id="ARBA00010077"/>
    </source>
</evidence>
<dbReference type="PANTHER" id="PTHR17602:SF4">
    <property type="entry name" value="RIBOSOME BIOGENESIS REGULATORY PROTEIN HOMOLOG"/>
    <property type="match status" value="1"/>
</dbReference>
<keyword evidence="3 5" id="KW-0690">Ribosome biogenesis</keyword>
<feature type="region of interest" description="Disordered" evidence="6">
    <location>
        <begin position="72"/>
        <end position="110"/>
    </location>
</feature>
<dbReference type="GO" id="GO:0000447">
    <property type="term" value="P:endonucleolytic cleavage in ITS1 to separate SSU-rRNA from 5.8S rRNA and LSU-rRNA from tricistronic rRNA transcript (SSU-rRNA, 5.8S rRNA, LSU-rRNA)"/>
    <property type="evidence" value="ECO:0007669"/>
    <property type="project" value="TreeGrafter"/>
</dbReference>
<comment type="function">
    <text evidence="5">Involved in ribosomal large subunit assembly.</text>
</comment>
<dbReference type="InterPro" id="IPR007023">
    <property type="entry name" value="Ribosom_reg"/>
</dbReference>
<evidence type="ECO:0000256" key="1">
    <source>
        <dbReference type="ARBA" id="ARBA00004123"/>
    </source>
</evidence>
<evidence type="ECO:0000256" key="3">
    <source>
        <dbReference type="ARBA" id="ARBA00022517"/>
    </source>
</evidence>
<dbReference type="OrthoDB" id="28455at2759"/>